<keyword evidence="2" id="KW-1185">Reference proteome</keyword>
<comment type="caution">
    <text evidence="1">The sequence shown here is derived from an EMBL/GenBank/DDBJ whole genome shotgun (WGS) entry which is preliminary data.</text>
</comment>
<sequence length="78" mass="8991">MKDLPKEKRFNCDKLVMTSSWILEVTVLRKKMQQITSKREKGNRVACKNEEMTAGIGRDVESLSNNNGIFTQIYIVIN</sequence>
<reference evidence="1" key="1">
    <citation type="journal article" date="2022" name="Front. Genet.">
        <title>Chromosome-Scale Assembly of the Dendrobium nobile Genome Provides Insights Into the Molecular Mechanism of the Biosynthesis of the Medicinal Active Ingredient of Dendrobium.</title>
        <authorList>
            <person name="Xu Q."/>
            <person name="Niu S.-C."/>
            <person name="Li K.-L."/>
            <person name="Zheng P.-J."/>
            <person name="Zhang X.-J."/>
            <person name="Jia Y."/>
            <person name="Liu Y."/>
            <person name="Niu Y.-X."/>
            <person name="Yu L.-H."/>
            <person name="Chen D.-F."/>
            <person name="Zhang G.-Q."/>
        </authorList>
    </citation>
    <scope>NUCLEOTIDE SEQUENCE</scope>
    <source>
        <tissue evidence="1">Leaf</tissue>
    </source>
</reference>
<organism evidence="1 2">
    <name type="scientific">Dendrobium nobile</name>
    <name type="common">Orchid</name>
    <dbReference type="NCBI Taxonomy" id="94219"/>
    <lineage>
        <taxon>Eukaryota</taxon>
        <taxon>Viridiplantae</taxon>
        <taxon>Streptophyta</taxon>
        <taxon>Embryophyta</taxon>
        <taxon>Tracheophyta</taxon>
        <taxon>Spermatophyta</taxon>
        <taxon>Magnoliopsida</taxon>
        <taxon>Liliopsida</taxon>
        <taxon>Asparagales</taxon>
        <taxon>Orchidaceae</taxon>
        <taxon>Epidendroideae</taxon>
        <taxon>Malaxideae</taxon>
        <taxon>Dendrobiinae</taxon>
        <taxon>Dendrobium</taxon>
    </lineage>
</organism>
<dbReference type="EMBL" id="JAGYWB010000017">
    <property type="protein sequence ID" value="KAI0494774.1"/>
    <property type="molecule type" value="Genomic_DNA"/>
</dbReference>
<dbReference type="AlphaFoldDB" id="A0A8T3AFE7"/>
<accession>A0A8T3AFE7</accession>
<protein>
    <submittedName>
        <fullName evidence="1">Uncharacterized protein</fullName>
    </submittedName>
</protein>
<dbReference type="SMR" id="A0A8T3AFE7"/>
<dbReference type="Proteomes" id="UP000829196">
    <property type="component" value="Unassembled WGS sequence"/>
</dbReference>
<evidence type="ECO:0000313" key="2">
    <source>
        <dbReference type="Proteomes" id="UP000829196"/>
    </source>
</evidence>
<gene>
    <name evidence="1" type="ORF">KFK09_024917</name>
</gene>
<proteinExistence type="predicted"/>
<evidence type="ECO:0000313" key="1">
    <source>
        <dbReference type="EMBL" id="KAI0494774.1"/>
    </source>
</evidence>
<name>A0A8T3AFE7_DENNO</name>